<keyword evidence="4" id="KW-1185">Reference proteome</keyword>
<dbReference type="GO" id="GO:0016717">
    <property type="term" value="F:oxidoreductase activity, acting on paired donors, with oxidation of a pair of donors resulting in the reduction of molecular oxygen to two molecules of water"/>
    <property type="evidence" value="ECO:0007669"/>
    <property type="project" value="TreeGrafter"/>
</dbReference>
<comment type="caution">
    <text evidence="3">The sequence shown here is derived from an EMBL/GenBank/DDBJ whole genome shotgun (WGS) entry which is preliminary data.</text>
</comment>
<dbReference type="InterPro" id="IPR012171">
    <property type="entry name" value="Fatty_acid_desaturase"/>
</dbReference>
<feature type="non-terminal residue" evidence="3">
    <location>
        <position position="287"/>
    </location>
</feature>
<dbReference type="GO" id="GO:0016020">
    <property type="term" value="C:membrane"/>
    <property type="evidence" value="ECO:0007669"/>
    <property type="project" value="TreeGrafter"/>
</dbReference>
<dbReference type="eggNOG" id="COG3239">
    <property type="taxonomic scope" value="Bacteria"/>
</dbReference>
<dbReference type="EMBL" id="ABCS01000207">
    <property type="protein sequence ID" value="EDM73587.1"/>
    <property type="molecule type" value="Genomic_DNA"/>
</dbReference>
<dbReference type="GO" id="GO:0008610">
    <property type="term" value="P:lipid biosynthetic process"/>
    <property type="evidence" value="ECO:0007669"/>
    <property type="project" value="UniProtKB-ARBA"/>
</dbReference>
<dbReference type="Pfam" id="PF00487">
    <property type="entry name" value="FA_desaturase"/>
    <property type="match status" value="1"/>
</dbReference>
<keyword evidence="1" id="KW-0472">Membrane</keyword>
<feature type="transmembrane region" description="Helical" evidence="1">
    <location>
        <begin position="20"/>
        <end position="39"/>
    </location>
</feature>
<reference evidence="3 4" key="1">
    <citation type="submission" date="2007-06" db="EMBL/GenBank/DDBJ databases">
        <authorList>
            <person name="Shimkets L."/>
            <person name="Ferriera S."/>
            <person name="Johnson J."/>
            <person name="Kravitz S."/>
            <person name="Beeson K."/>
            <person name="Sutton G."/>
            <person name="Rogers Y.-H."/>
            <person name="Friedman R."/>
            <person name="Frazier M."/>
            <person name="Venter J.C."/>
        </authorList>
    </citation>
    <scope>NUCLEOTIDE SEQUENCE [LARGE SCALE GENOMIC DNA]</scope>
    <source>
        <strain evidence="3 4">SIR-1</strain>
    </source>
</reference>
<keyword evidence="1" id="KW-0812">Transmembrane</keyword>
<dbReference type="STRING" id="391625.PPSIR1_18432"/>
<feature type="domain" description="Fatty acid desaturase" evidence="2">
    <location>
        <begin position="43"/>
        <end position="286"/>
    </location>
</feature>
<accession>A6GKM1</accession>
<dbReference type="PANTHER" id="PTHR19353">
    <property type="entry name" value="FATTY ACID DESATURASE 2"/>
    <property type="match status" value="1"/>
</dbReference>
<dbReference type="CDD" id="cd03510">
    <property type="entry name" value="Rhizobitoxine-FADS-like"/>
    <property type="match status" value="1"/>
</dbReference>
<name>A6GKM1_9BACT</name>
<evidence type="ECO:0000313" key="3">
    <source>
        <dbReference type="EMBL" id="EDM73587.1"/>
    </source>
</evidence>
<evidence type="ECO:0000313" key="4">
    <source>
        <dbReference type="Proteomes" id="UP000005801"/>
    </source>
</evidence>
<feature type="transmembrane region" description="Helical" evidence="1">
    <location>
        <begin position="45"/>
        <end position="64"/>
    </location>
</feature>
<dbReference type="AlphaFoldDB" id="A6GKM1"/>
<feature type="transmembrane region" description="Helical" evidence="1">
    <location>
        <begin position="194"/>
        <end position="217"/>
    </location>
</feature>
<evidence type="ECO:0000259" key="2">
    <source>
        <dbReference type="Pfam" id="PF00487"/>
    </source>
</evidence>
<proteinExistence type="predicted"/>
<gene>
    <name evidence="3" type="ORF">PPSIR1_18432</name>
</gene>
<dbReference type="Proteomes" id="UP000005801">
    <property type="component" value="Unassembled WGS sequence"/>
</dbReference>
<protein>
    <submittedName>
        <fullName evidence="3">Fatty acid desaturase</fullName>
    </submittedName>
</protein>
<sequence length="287" mass="31818">MLSPQEIKALTRASDLHGFLATFTTWGLIVAALVIPALVPHPAVILASVLILGGRQLGLAILMHEAAHRSLFRTRWINDFVGYWMGGVPIWQRLEGYRLHHRRHHARTNTEADPDRALSAPFPVTPASLVRKFARDAVGLTGLRRMFGQLLMDLGIIEYSVAPPVERADPSERTPATMAAGLARHTLPFVAFNVALWALAYALGAGWVWLLWFGAYLTSFSAFIRMRSIAEHACTSPSENPFLNTRTTRANLLAKLTVAPHGVNYHLEHHLLPTVPAHQLPALHRLL</sequence>
<evidence type="ECO:0000256" key="1">
    <source>
        <dbReference type="SAM" id="Phobius"/>
    </source>
</evidence>
<dbReference type="PANTHER" id="PTHR19353:SF19">
    <property type="entry name" value="DELTA(5) FATTY ACID DESATURASE C-RELATED"/>
    <property type="match status" value="1"/>
</dbReference>
<organism evidence="3 4">
    <name type="scientific">Plesiocystis pacifica SIR-1</name>
    <dbReference type="NCBI Taxonomy" id="391625"/>
    <lineage>
        <taxon>Bacteria</taxon>
        <taxon>Pseudomonadati</taxon>
        <taxon>Myxococcota</taxon>
        <taxon>Polyangia</taxon>
        <taxon>Nannocystales</taxon>
        <taxon>Nannocystaceae</taxon>
        <taxon>Plesiocystis</taxon>
    </lineage>
</organism>
<keyword evidence="1" id="KW-1133">Transmembrane helix</keyword>
<dbReference type="InterPro" id="IPR005804">
    <property type="entry name" value="FA_desaturase_dom"/>
</dbReference>